<evidence type="ECO:0000256" key="5">
    <source>
        <dbReference type="ARBA" id="ARBA00022741"/>
    </source>
</evidence>
<comment type="caution">
    <text evidence="12">The sequence shown here is derived from an EMBL/GenBank/DDBJ whole genome shotgun (WGS) entry which is preliminary data.</text>
</comment>
<dbReference type="PROSITE" id="PS00211">
    <property type="entry name" value="ABC_TRANSPORTER_1"/>
    <property type="match status" value="1"/>
</dbReference>
<dbReference type="InterPro" id="IPR003439">
    <property type="entry name" value="ABC_transporter-like_ATP-bd"/>
</dbReference>
<feature type="domain" description="ABC transporter" evidence="10">
    <location>
        <begin position="359"/>
        <end position="596"/>
    </location>
</feature>
<dbReference type="PROSITE" id="PS50893">
    <property type="entry name" value="ABC_TRANSPORTER_2"/>
    <property type="match status" value="1"/>
</dbReference>
<dbReference type="Gene3D" id="1.20.1560.10">
    <property type="entry name" value="ABC transporter type 1, transmembrane domain"/>
    <property type="match status" value="1"/>
</dbReference>
<keyword evidence="4 9" id="KW-0812">Transmembrane</keyword>
<dbReference type="GO" id="GO:0034040">
    <property type="term" value="F:ATPase-coupled lipid transmembrane transporter activity"/>
    <property type="evidence" value="ECO:0007669"/>
    <property type="project" value="TreeGrafter"/>
</dbReference>
<evidence type="ECO:0000256" key="6">
    <source>
        <dbReference type="ARBA" id="ARBA00022840"/>
    </source>
</evidence>
<reference evidence="12 13" key="1">
    <citation type="submission" date="2017-08" db="EMBL/GenBank/DDBJ databases">
        <title>Halomonas alkalisoli sp. nov., isolated from saline alkaline soil.</title>
        <authorList>
            <person name="Wang D."/>
            <person name="Zhang G."/>
        </authorList>
    </citation>
    <scope>NUCLEOTIDE SEQUENCE [LARGE SCALE GENOMIC DNA]</scope>
    <source>
        <strain evidence="12 13">WRN001</strain>
    </source>
</reference>
<dbReference type="OrthoDB" id="9806127at2"/>
<dbReference type="AlphaFoldDB" id="A0A2A2F4J0"/>
<name>A0A2A2F4J0_9GAMM</name>
<evidence type="ECO:0000313" key="13">
    <source>
        <dbReference type="Proteomes" id="UP000217771"/>
    </source>
</evidence>
<dbReference type="Pfam" id="PF00664">
    <property type="entry name" value="ABC_membrane"/>
    <property type="match status" value="1"/>
</dbReference>
<dbReference type="Gene3D" id="3.40.50.300">
    <property type="entry name" value="P-loop containing nucleotide triphosphate hydrolases"/>
    <property type="match status" value="1"/>
</dbReference>
<protein>
    <submittedName>
        <fullName evidence="12">Multidrug ABC transporter ATP-binding protein</fullName>
    </submittedName>
</protein>
<dbReference type="GO" id="GO:0140359">
    <property type="term" value="F:ABC-type transporter activity"/>
    <property type="evidence" value="ECO:0007669"/>
    <property type="project" value="InterPro"/>
</dbReference>
<feature type="transmembrane region" description="Helical" evidence="9">
    <location>
        <begin position="266"/>
        <end position="285"/>
    </location>
</feature>
<keyword evidence="8 9" id="KW-0472">Membrane</keyword>
<evidence type="ECO:0000259" key="10">
    <source>
        <dbReference type="PROSITE" id="PS50893"/>
    </source>
</evidence>
<keyword evidence="6 12" id="KW-0067">ATP-binding</keyword>
<dbReference type="Pfam" id="PF00005">
    <property type="entry name" value="ABC_tran"/>
    <property type="match status" value="1"/>
</dbReference>
<dbReference type="EMBL" id="NSKB01000001">
    <property type="protein sequence ID" value="PAU79453.1"/>
    <property type="molecule type" value="Genomic_DNA"/>
</dbReference>
<accession>A0A2A2F4J0</accession>
<keyword evidence="2" id="KW-0813">Transport</keyword>
<sequence length="597" mass="65151">MFSTIKALYMLLTVQQRRRLLKLQVLVVLMAFAEIAGVLAIGPFMAIAGDASRLQGEGLPAQLFQASGFEDPGTFVFVVGIAVLVVLAGAACVSMYTTWRLSMYASQVGAELSVRLYKHYMHQPWLFHASGSSSQLTNKISQECLRVTNNIIAPLMQMNAKAVLAAAMAVFIFFLNPLVALVGGALFLAIYLLLYKAVRMKLSGHGNAVSKMQQQRFKLMNEGFGGIKDTLLLGRQEDFNRRFEQDSLEFGRAHGATKALAFMPRYAMELVAFAAVIMLILYLLAAHEGNLTDTIPLLSVYALAGFKMLPALQQIYTSAAMLRGNVAALHSIEADLEASRDEDLSIEPVRRKLVPQHSVALQEVVFHYPGKREPALDGLTITLPVNRVIGLVGASGSGKSTAIDVLLGLVHADRGGLLIDGEPLAKGDVRAWQNSLGFVPQSIFLADASIRENIAFGIPSDQIDDERVWQAARMAHMAELLEELSDGLDSRVGERGIQLSGGQRQRIGIARALYDDASVLVLDEATSALDGITEKLVMDAIHDFAGKKTIIMIAHRLSTVKECDTIYLLDAGRVLDSGTYDELAARNETFQRMLEHS</sequence>
<dbReference type="InterPro" id="IPR003593">
    <property type="entry name" value="AAA+_ATPase"/>
</dbReference>
<dbReference type="GO" id="GO:0016887">
    <property type="term" value="F:ATP hydrolysis activity"/>
    <property type="evidence" value="ECO:0007669"/>
    <property type="project" value="InterPro"/>
</dbReference>
<dbReference type="PROSITE" id="PS50929">
    <property type="entry name" value="ABC_TM1F"/>
    <property type="match status" value="1"/>
</dbReference>
<proteinExistence type="predicted"/>
<dbReference type="InterPro" id="IPR011527">
    <property type="entry name" value="ABC1_TM_dom"/>
</dbReference>
<feature type="transmembrane region" description="Helical" evidence="9">
    <location>
        <begin position="162"/>
        <end position="194"/>
    </location>
</feature>
<keyword evidence="3" id="KW-1003">Cell membrane</keyword>
<evidence type="ECO:0000256" key="9">
    <source>
        <dbReference type="SAM" id="Phobius"/>
    </source>
</evidence>
<keyword evidence="7 9" id="KW-1133">Transmembrane helix</keyword>
<dbReference type="InterPro" id="IPR036640">
    <property type="entry name" value="ABC1_TM_sf"/>
</dbReference>
<dbReference type="PANTHER" id="PTHR24221">
    <property type="entry name" value="ATP-BINDING CASSETTE SUB-FAMILY B"/>
    <property type="match status" value="1"/>
</dbReference>
<gene>
    <name evidence="12" type="ORF">CK498_03555</name>
</gene>
<evidence type="ECO:0000256" key="8">
    <source>
        <dbReference type="ARBA" id="ARBA00023136"/>
    </source>
</evidence>
<evidence type="ECO:0000256" key="2">
    <source>
        <dbReference type="ARBA" id="ARBA00022448"/>
    </source>
</evidence>
<evidence type="ECO:0000256" key="7">
    <source>
        <dbReference type="ARBA" id="ARBA00022989"/>
    </source>
</evidence>
<dbReference type="SUPFAM" id="SSF52540">
    <property type="entry name" value="P-loop containing nucleoside triphosphate hydrolases"/>
    <property type="match status" value="1"/>
</dbReference>
<evidence type="ECO:0000259" key="11">
    <source>
        <dbReference type="PROSITE" id="PS50929"/>
    </source>
</evidence>
<dbReference type="InterPro" id="IPR017871">
    <property type="entry name" value="ABC_transporter-like_CS"/>
</dbReference>
<evidence type="ECO:0000256" key="3">
    <source>
        <dbReference type="ARBA" id="ARBA00022475"/>
    </source>
</evidence>
<dbReference type="GO" id="GO:0005524">
    <property type="term" value="F:ATP binding"/>
    <property type="evidence" value="ECO:0007669"/>
    <property type="project" value="UniProtKB-KW"/>
</dbReference>
<dbReference type="FunFam" id="3.40.50.300:FF:000299">
    <property type="entry name" value="ABC transporter ATP-binding protein/permease"/>
    <property type="match status" value="1"/>
</dbReference>
<dbReference type="GO" id="GO:0005886">
    <property type="term" value="C:plasma membrane"/>
    <property type="evidence" value="ECO:0007669"/>
    <property type="project" value="UniProtKB-SubCell"/>
</dbReference>
<dbReference type="Proteomes" id="UP000217771">
    <property type="component" value="Unassembled WGS sequence"/>
</dbReference>
<dbReference type="PANTHER" id="PTHR24221:SF654">
    <property type="entry name" value="ATP-BINDING CASSETTE SUB-FAMILY B MEMBER 6"/>
    <property type="match status" value="1"/>
</dbReference>
<organism evidence="12 13">
    <name type="scientific">Halomonas salipaludis</name>
    <dbReference type="NCBI Taxonomy" id="2032625"/>
    <lineage>
        <taxon>Bacteria</taxon>
        <taxon>Pseudomonadati</taxon>
        <taxon>Pseudomonadota</taxon>
        <taxon>Gammaproteobacteria</taxon>
        <taxon>Oceanospirillales</taxon>
        <taxon>Halomonadaceae</taxon>
        <taxon>Halomonas</taxon>
    </lineage>
</organism>
<feature type="transmembrane region" description="Helical" evidence="9">
    <location>
        <begin position="75"/>
        <end position="96"/>
    </location>
</feature>
<dbReference type="InterPro" id="IPR027417">
    <property type="entry name" value="P-loop_NTPase"/>
</dbReference>
<keyword evidence="13" id="KW-1185">Reference proteome</keyword>
<dbReference type="SUPFAM" id="SSF90123">
    <property type="entry name" value="ABC transporter transmembrane region"/>
    <property type="match status" value="1"/>
</dbReference>
<feature type="transmembrane region" description="Helical" evidence="9">
    <location>
        <begin position="21"/>
        <end position="47"/>
    </location>
</feature>
<evidence type="ECO:0000256" key="4">
    <source>
        <dbReference type="ARBA" id="ARBA00022692"/>
    </source>
</evidence>
<dbReference type="InterPro" id="IPR039421">
    <property type="entry name" value="Type_1_exporter"/>
</dbReference>
<evidence type="ECO:0000256" key="1">
    <source>
        <dbReference type="ARBA" id="ARBA00004651"/>
    </source>
</evidence>
<dbReference type="SMART" id="SM00382">
    <property type="entry name" value="AAA"/>
    <property type="match status" value="1"/>
</dbReference>
<evidence type="ECO:0000313" key="12">
    <source>
        <dbReference type="EMBL" id="PAU79453.1"/>
    </source>
</evidence>
<keyword evidence="5" id="KW-0547">Nucleotide-binding</keyword>
<comment type="subcellular location">
    <subcellularLocation>
        <location evidence="1">Cell membrane</location>
        <topology evidence="1">Multi-pass membrane protein</topology>
    </subcellularLocation>
</comment>
<feature type="domain" description="ABC transmembrane type-1" evidence="11">
    <location>
        <begin position="25"/>
        <end position="324"/>
    </location>
</feature>
<feature type="transmembrane region" description="Helical" evidence="9">
    <location>
        <begin position="297"/>
        <end position="316"/>
    </location>
</feature>